<feature type="compositionally biased region" description="Polar residues" evidence="1">
    <location>
        <begin position="54"/>
        <end position="67"/>
    </location>
</feature>
<feature type="compositionally biased region" description="Basic and acidic residues" evidence="1">
    <location>
        <begin position="124"/>
        <end position="133"/>
    </location>
</feature>
<comment type="caution">
    <text evidence="2">The sequence shown here is derived from an EMBL/GenBank/DDBJ whole genome shotgun (WGS) entry which is preliminary data.</text>
</comment>
<feature type="compositionally biased region" description="Low complexity" evidence="1">
    <location>
        <begin position="292"/>
        <end position="319"/>
    </location>
</feature>
<protein>
    <submittedName>
        <fullName evidence="2">Uncharacterized protein</fullName>
    </submittedName>
</protein>
<dbReference type="AlphaFoldDB" id="A0AAE1A238"/>
<feature type="region of interest" description="Disordered" evidence="1">
    <location>
        <begin position="30"/>
        <end position="67"/>
    </location>
</feature>
<feature type="region of interest" description="Disordered" evidence="1">
    <location>
        <begin position="112"/>
        <end position="161"/>
    </location>
</feature>
<evidence type="ECO:0000256" key="1">
    <source>
        <dbReference type="SAM" id="MobiDB-lite"/>
    </source>
</evidence>
<feature type="compositionally biased region" description="Polar residues" evidence="1">
    <location>
        <begin position="30"/>
        <end position="46"/>
    </location>
</feature>
<reference evidence="2" key="1">
    <citation type="journal article" date="2023" name="G3 (Bethesda)">
        <title>A reference genome for the long-term kleptoplast-retaining sea slug Elysia crispata morphotype clarki.</title>
        <authorList>
            <person name="Eastman K.E."/>
            <person name="Pendleton A.L."/>
            <person name="Shaikh M.A."/>
            <person name="Suttiyut T."/>
            <person name="Ogas R."/>
            <person name="Tomko P."/>
            <person name="Gavelis G."/>
            <person name="Widhalm J.R."/>
            <person name="Wisecaver J.H."/>
        </authorList>
    </citation>
    <scope>NUCLEOTIDE SEQUENCE</scope>
    <source>
        <strain evidence="2">ECLA1</strain>
    </source>
</reference>
<name>A0AAE1A238_9GAST</name>
<feature type="compositionally biased region" description="Polar residues" evidence="1">
    <location>
        <begin position="134"/>
        <end position="151"/>
    </location>
</feature>
<gene>
    <name evidence="2" type="ORF">RRG08_013151</name>
</gene>
<proteinExistence type="predicted"/>
<accession>A0AAE1A238</accession>
<evidence type="ECO:0000313" key="2">
    <source>
        <dbReference type="EMBL" id="KAK3778887.1"/>
    </source>
</evidence>
<organism evidence="2 3">
    <name type="scientific">Elysia crispata</name>
    <name type="common">lettuce slug</name>
    <dbReference type="NCBI Taxonomy" id="231223"/>
    <lineage>
        <taxon>Eukaryota</taxon>
        <taxon>Metazoa</taxon>
        <taxon>Spiralia</taxon>
        <taxon>Lophotrochozoa</taxon>
        <taxon>Mollusca</taxon>
        <taxon>Gastropoda</taxon>
        <taxon>Heterobranchia</taxon>
        <taxon>Euthyneura</taxon>
        <taxon>Panpulmonata</taxon>
        <taxon>Sacoglossa</taxon>
        <taxon>Placobranchoidea</taxon>
        <taxon>Plakobranchidae</taxon>
        <taxon>Elysia</taxon>
    </lineage>
</organism>
<feature type="region of interest" description="Disordered" evidence="1">
    <location>
        <begin position="290"/>
        <end position="319"/>
    </location>
</feature>
<dbReference type="EMBL" id="JAWDGP010002895">
    <property type="protein sequence ID" value="KAK3778887.1"/>
    <property type="molecule type" value="Genomic_DNA"/>
</dbReference>
<keyword evidence="3" id="KW-1185">Reference proteome</keyword>
<dbReference type="Proteomes" id="UP001283361">
    <property type="component" value="Unassembled WGS sequence"/>
</dbReference>
<evidence type="ECO:0000313" key="3">
    <source>
        <dbReference type="Proteomes" id="UP001283361"/>
    </source>
</evidence>
<sequence length="406" mass="44497">MAQGRPGKTDSDSLAYHMRELHLKLHRTNAESMVTSKSPTIASSQNKLDRNDSSPRGNLGRNTSASRNVYTWNKSQLEQTQCLQKTVSPITVDTKWGTDFVTKNSFSDISQVSVAKSPTQGETTHSKNLDNLRNHQITKTDQSSLNNSPDSGLSVGSDGASSCPPSVNMAYQVRPMSFPHPNLQRAFKPIGAVVSNNPLPMNFVHISQNPPLTNLNANRWMQQPWLEKPYSHNAQNRCFREMSPNSIAQPLSVKLMTPASPLLKVSPNLSKNDPKTRGLVLKSELSPGVLHNAASTSPESSASRSSTFPSNSSAKNASSPTGISFIASSITHLTEVTNPQEKGESTICNCNRAPKMILCKTCGEMCHGRIRQRCKAHPNQIFLMDIRCCPHCQSENLKEIDCSKTA</sequence>
<feature type="compositionally biased region" description="Polar residues" evidence="1">
    <location>
        <begin position="112"/>
        <end position="123"/>
    </location>
</feature>